<feature type="domain" description="Cyclic nucleotide-binding" evidence="4">
    <location>
        <begin position="669"/>
        <end position="769"/>
    </location>
</feature>
<keyword evidence="3" id="KW-1133">Transmembrane helix</keyword>
<proteinExistence type="predicted"/>
<dbReference type="GO" id="GO:0005829">
    <property type="term" value="C:cytosol"/>
    <property type="evidence" value="ECO:0007669"/>
    <property type="project" value="TreeGrafter"/>
</dbReference>
<feature type="region of interest" description="Disordered" evidence="2">
    <location>
        <begin position="938"/>
        <end position="962"/>
    </location>
</feature>
<feature type="compositionally biased region" description="Polar residues" evidence="2">
    <location>
        <begin position="938"/>
        <end position="955"/>
    </location>
</feature>
<evidence type="ECO:0000256" key="2">
    <source>
        <dbReference type="SAM" id="MobiDB-lite"/>
    </source>
</evidence>
<name>A0A7S3YZX8_9EUKA</name>
<evidence type="ECO:0000259" key="4">
    <source>
        <dbReference type="PROSITE" id="PS50042"/>
    </source>
</evidence>
<dbReference type="InterPro" id="IPR018488">
    <property type="entry name" value="cNMP-bd_CS"/>
</dbReference>
<dbReference type="SUPFAM" id="SSF51206">
    <property type="entry name" value="cAMP-binding domain-like"/>
    <property type="match status" value="3"/>
</dbReference>
<dbReference type="SMART" id="SM00315">
    <property type="entry name" value="RGS"/>
    <property type="match status" value="1"/>
</dbReference>
<organism evidence="7">
    <name type="scientific">Lotharella globosa</name>
    <dbReference type="NCBI Taxonomy" id="91324"/>
    <lineage>
        <taxon>Eukaryota</taxon>
        <taxon>Sar</taxon>
        <taxon>Rhizaria</taxon>
        <taxon>Cercozoa</taxon>
        <taxon>Chlorarachniophyceae</taxon>
        <taxon>Lotharella</taxon>
    </lineage>
</organism>
<dbReference type="Pfam" id="PF00615">
    <property type="entry name" value="RGS"/>
    <property type="match status" value="1"/>
</dbReference>
<dbReference type="PRINTS" id="PR00103">
    <property type="entry name" value="CAMPKINASE"/>
</dbReference>
<dbReference type="GO" id="GO:0030552">
    <property type="term" value="F:cAMP binding"/>
    <property type="evidence" value="ECO:0007669"/>
    <property type="project" value="TreeGrafter"/>
</dbReference>
<dbReference type="GO" id="GO:0009968">
    <property type="term" value="P:negative regulation of signal transduction"/>
    <property type="evidence" value="ECO:0007669"/>
    <property type="project" value="UniProtKB-KW"/>
</dbReference>
<evidence type="ECO:0000313" key="7">
    <source>
        <dbReference type="EMBL" id="CAE0667200.1"/>
    </source>
</evidence>
<dbReference type="Pfam" id="PF00027">
    <property type="entry name" value="cNMP_binding"/>
    <property type="match status" value="3"/>
</dbReference>
<feature type="region of interest" description="Disordered" evidence="2">
    <location>
        <begin position="63"/>
        <end position="93"/>
    </location>
</feature>
<dbReference type="SMART" id="SM00049">
    <property type="entry name" value="DEP"/>
    <property type="match status" value="1"/>
</dbReference>
<sequence>MGGTIAIANDTPYMFHAKVLDSEGKPVDELGDISIESGQTKDVLDKGLSSTNRYTVLFRLNDSPSTSSPIVSPSDLAPSVSSYHSGGGGRGREVKAINSSARSLRALANYPSSISASRTPSPRSRSQLLQLSSFEDPVELKFSYWKLADVVKIRVTDLCKGPEKSRHLERVLQDMKILTIAVAALPGLRIADREFYGALYRSCFIANELITFLCLHQIAKDEEDALNMARVLVDAGVFVAMVPGSAFENELRFFGLNDQHWVCKRLGQMDQTINNWKDAQPLSRFHLNGENQDMDTTRLVDGWLEKKGRIGMYNMRFFRILPHKLRKDVKVIAWFRDEVSMKMKGWFTSDDILKVAVVPKKKTVEVKLTSNKKVTIRAGTTQMWFLWHSVLRGFAKSLMPEDIVRGSALGHYLDEKGSIAFAKHLKPMKIQRGATICKQGARSPYFGIISSGAIGVFVSGRESKEPVLLAQRQRFDFVGTEVFTSAPDDSRSLQALSDCTLLVLPEKNRLSLLKNNKQLQAAVGPMFHTGVDQCIEESEMFRHLNVSQRAKLKLGGRFRAVSAGNTIFHKGENADGMFLILSGECGIFGQNEQNETVCLKTLLHAETFGELTGIFNGQRRFTVKAIRNSLVIKISFSTIDSFLGFTGVSKREILGKVIQDCLQETQIGFFEELSPEELKEIAYKHCYVEVFGPKHTVFKEGDEGDAFYAVIDGHLSVSIGDEVVNRLGPLDYFGELSLVTSKATRTATLVTMGKTLMIVITKRAFRKFFARRHDLMADIELRITGTECGMRTILYHRKASKHFARFLDQNGDSTLLEFWTAAREYRHWATPLDLEGETEKIENRLKSILDKYVKSSRVSLEPSMLENIEKELKKHDVSAMTLVPAEGHVVNAMEKAHLAVFKRSCWFISLMKDIEDYETRNRSTGTLIKSARSLVPQRSSPITHSAASLSKSSMGLNKRAGAGERRQNYSYDYGDIRLRKSGSHVNVIREEKVDSFDSDEARTAHSRSGSRREMHSVASRMTQSVSRIRSGFFFPVFARTSEHMHMHMRMHAQDLWCNFHSNVVLRDDVGGIIVSVIIVIIGMIVVIAALSHYETITDACSNGRM</sequence>
<feature type="domain" description="DEP" evidence="6">
    <location>
        <begin position="184"/>
        <end position="258"/>
    </location>
</feature>
<dbReference type="PROSITE" id="PS50186">
    <property type="entry name" value="DEP"/>
    <property type="match status" value="1"/>
</dbReference>
<feature type="transmembrane region" description="Helical" evidence="3">
    <location>
        <begin position="1069"/>
        <end position="1090"/>
    </location>
</feature>
<dbReference type="InterPro" id="IPR036390">
    <property type="entry name" value="WH_DNA-bd_sf"/>
</dbReference>
<feature type="domain" description="Cyclic nucleotide-binding" evidence="4">
    <location>
        <begin position="409"/>
        <end position="513"/>
    </location>
</feature>
<accession>A0A7S3YZX8</accession>
<dbReference type="SMART" id="SM00100">
    <property type="entry name" value="cNMP"/>
    <property type="match status" value="3"/>
</dbReference>
<reference evidence="7" key="1">
    <citation type="submission" date="2021-01" db="EMBL/GenBank/DDBJ databases">
        <authorList>
            <person name="Corre E."/>
            <person name="Pelletier E."/>
            <person name="Niang G."/>
            <person name="Scheremetjew M."/>
            <person name="Finn R."/>
            <person name="Kale V."/>
            <person name="Holt S."/>
            <person name="Cochrane G."/>
            <person name="Meng A."/>
            <person name="Brown T."/>
            <person name="Cohen L."/>
        </authorList>
    </citation>
    <scope>NUCLEOTIDE SEQUENCE</scope>
    <source>
        <strain evidence="7">CCCM811</strain>
    </source>
</reference>
<feature type="domain" description="RGS" evidence="5">
    <location>
        <begin position="789"/>
        <end position="911"/>
    </location>
</feature>
<dbReference type="InterPro" id="IPR050503">
    <property type="entry name" value="cAMP-dep_PK_reg_su-like"/>
</dbReference>
<dbReference type="PROSITE" id="PS50132">
    <property type="entry name" value="RGS"/>
    <property type="match status" value="1"/>
</dbReference>
<dbReference type="GO" id="GO:0034236">
    <property type="term" value="F:protein kinase A catalytic subunit binding"/>
    <property type="evidence" value="ECO:0007669"/>
    <property type="project" value="TreeGrafter"/>
</dbReference>
<dbReference type="SUPFAM" id="SSF46785">
    <property type="entry name" value="Winged helix' DNA-binding domain"/>
    <property type="match status" value="1"/>
</dbReference>
<dbReference type="Gene3D" id="1.10.167.10">
    <property type="entry name" value="Regulator of G-protein Signalling 4, domain 2"/>
    <property type="match status" value="1"/>
</dbReference>
<dbReference type="InterPro" id="IPR014710">
    <property type="entry name" value="RmlC-like_jellyroll"/>
</dbReference>
<dbReference type="CDD" id="cd00038">
    <property type="entry name" value="CAP_ED"/>
    <property type="match status" value="3"/>
</dbReference>
<dbReference type="InterPro" id="IPR000591">
    <property type="entry name" value="DEP_dom"/>
</dbReference>
<evidence type="ECO:0008006" key="8">
    <source>
        <dbReference type="Google" id="ProtNLM"/>
    </source>
</evidence>
<dbReference type="InterPro" id="IPR036388">
    <property type="entry name" value="WH-like_DNA-bd_sf"/>
</dbReference>
<keyword evidence="3" id="KW-0472">Membrane</keyword>
<dbReference type="SUPFAM" id="SSF48097">
    <property type="entry name" value="Regulator of G-protein signaling, RGS"/>
    <property type="match status" value="1"/>
</dbReference>
<protein>
    <recommendedName>
        <fullName evidence="8">Cyclic nucleotide-binding domain-containing protein</fullName>
    </recommendedName>
</protein>
<dbReference type="PANTHER" id="PTHR11635">
    <property type="entry name" value="CAMP-DEPENDENT PROTEIN KINASE REGULATORY CHAIN"/>
    <property type="match status" value="1"/>
</dbReference>
<dbReference type="GO" id="GO:0004862">
    <property type="term" value="F:cAMP-dependent protein kinase inhibitor activity"/>
    <property type="evidence" value="ECO:0007669"/>
    <property type="project" value="TreeGrafter"/>
</dbReference>
<dbReference type="Gene3D" id="1.10.10.10">
    <property type="entry name" value="Winged helix-like DNA-binding domain superfamily/Winged helix DNA-binding domain"/>
    <property type="match status" value="1"/>
</dbReference>
<feature type="compositionally biased region" description="Low complexity" evidence="2">
    <location>
        <begin position="63"/>
        <end position="74"/>
    </location>
</feature>
<dbReference type="EMBL" id="HBIV01026243">
    <property type="protein sequence ID" value="CAE0667200.1"/>
    <property type="molecule type" value="Transcribed_RNA"/>
</dbReference>
<dbReference type="AlphaFoldDB" id="A0A7S3YZX8"/>
<feature type="domain" description="Cyclic nucleotide-binding" evidence="4">
    <location>
        <begin position="540"/>
        <end position="660"/>
    </location>
</feature>
<dbReference type="InterPro" id="IPR036305">
    <property type="entry name" value="RGS_sf"/>
</dbReference>
<dbReference type="CDD" id="cd07440">
    <property type="entry name" value="RGS"/>
    <property type="match status" value="1"/>
</dbReference>
<gene>
    <name evidence="7" type="ORF">LGLO00237_LOCUS18821</name>
</gene>
<evidence type="ECO:0000256" key="3">
    <source>
        <dbReference type="SAM" id="Phobius"/>
    </source>
</evidence>
<evidence type="ECO:0000256" key="1">
    <source>
        <dbReference type="ARBA" id="ARBA00022700"/>
    </source>
</evidence>
<keyword evidence="3" id="KW-0812">Transmembrane</keyword>
<dbReference type="PROSITE" id="PS00889">
    <property type="entry name" value="CNMP_BINDING_2"/>
    <property type="match status" value="1"/>
</dbReference>
<dbReference type="InterPro" id="IPR044926">
    <property type="entry name" value="RGS_subdomain_2"/>
</dbReference>
<dbReference type="Gene3D" id="2.60.120.10">
    <property type="entry name" value="Jelly Rolls"/>
    <property type="match status" value="3"/>
</dbReference>
<evidence type="ECO:0000259" key="6">
    <source>
        <dbReference type="PROSITE" id="PS50186"/>
    </source>
</evidence>
<dbReference type="InterPro" id="IPR018490">
    <property type="entry name" value="cNMP-bd_dom_sf"/>
</dbReference>
<keyword evidence="1" id="KW-0734">Signal transduction inhibitor</keyword>
<dbReference type="PANTHER" id="PTHR11635:SF152">
    <property type="entry name" value="CAMP-DEPENDENT PROTEIN KINASE TYPE I REGULATORY SUBUNIT-RELATED"/>
    <property type="match status" value="1"/>
</dbReference>
<dbReference type="InterPro" id="IPR000595">
    <property type="entry name" value="cNMP-bd_dom"/>
</dbReference>
<dbReference type="GO" id="GO:0035556">
    <property type="term" value="P:intracellular signal transduction"/>
    <property type="evidence" value="ECO:0007669"/>
    <property type="project" value="InterPro"/>
</dbReference>
<evidence type="ECO:0000259" key="5">
    <source>
        <dbReference type="PROSITE" id="PS50132"/>
    </source>
</evidence>
<dbReference type="InterPro" id="IPR016137">
    <property type="entry name" value="RGS"/>
</dbReference>
<dbReference type="PROSITE" id="PS50042">
    <property type="entry name" value="CNMP_BINDING_3"/>
    <property type="match status" value="3"/>
</dbReference>
<dbReference type="GO" id="GO:0005952">
    <property type="term" value="C:cAMP-dependent protein kinase complex"/>
    <property type="evidence" value="ECO:0007669"/>
    <property type="project" value="InterPro"/>
</dbReference>